<dbReference type="AlphaFoldDB" id="A0A448WL54"/>
<sequence>MRGESVRSSPIDGSTNVSSCIPIVGTSRYRCKCVKPFREDVTLGYQNCAARSGACDYLICVHGTCLTSLDYSSSACICDPGWDGEICDKRVGLWLPLTTLEV</sequence>
<dbReference type="EMBL" id="CAAALY010020642">
    <property type="protein sequence ID" value="VEL14291.1"/>
    <property type="molecule type" value="Genomic_DNA"/>
</dbReference>
<organism evidence="3 4">
    <name type="scientific">Protopolystoma xenopodis</name>
    <dbReference type="NCBI Taxonomy" id="117903"/>
    <lineage>
        <taxon>Eukaryota</taxon>
        <taxon>Metazoa</taxon>
        <taxon>Spiralia</taxon>
        <taxon>Lophotrochozoa</taxon>
        <taxon>Platyhelminthes</taxon>
        <taxon>Monogenea</taxon>
        <taxon>Polyopisthocotylea</taxon>
        <taxon>Polystomatidea</taxon>
        <taxon>Polystomatidae</taxon>
        <taxon>Protopolystoma</taxon>
    </lineage>
</organism>
<accession>A0A448WL54</accession>
<keyword evidence="4" id="KW-1185">Reference proteome</keyword>
<protein>
    <recommendedName>
        <fullName evidence="2">EGF-like domain-containing protein</fullName>
    </recommendedName>
</protein>
<dbReference type="PROSITE" id="PS00022">
    <property type="entry name" value="EGF_1"/>
    <property type="match status" value="1"/>
</dbReference>
<proteinExistence type="predicted"/>
<evidence type="ECO:0000259" key="2">
    <source>
        <dbReference type="PROSITE" id="PS50026"/>
    </source>
</evidence>
<keyword evidence="1" id="KW-0245">EGF-like domain</keyword>
<dbReference type="OrthoDB" id="6254976at2759"/>
<comment type="caution">
    <text evidence="3">The sequence shown here is derived from an EMBL/GenBank/DDBJ whole genome shotgun (WGS) entry which is preliminary data.</text>
</comment>
<reference evidence="3" key="1">
    <citation type="submission" date="2018-11" db="EMBL/GenBank/DDBJ databases">
        <authorList>
            <consortium name="Pathogen Informatics"/>
        </authorList>
    </citation>
    <scope>NUCLEOTIDE SEQUENCE</scope>
</reference>
<gene>
    <name evidence="3" type="ORF">PXEA_LOCUS7731</name>
</gene>
<evidence type="ECO:0000313" key="3">
    <source>
        <dbReference type="EMBL" id="VEL14291.1"/>
    </source>
</evidence>
<dbReference type="PROSITE" id="PS50026">
    <property type="entry name" value="EGF_3"/>
    <property type="match status" value="1"/>
</dbReference>
<evidence type="ECO:0000313" key="4">
    <source>
        <dbReference type="Proteomes" id="UP000784294"/>
    </source>
</evidence>
<name>A0A448WL54_9PLAT</name>
<dbReference type="PROSITE" id="PS01186">
    <property type="entry name" value="EGF_2"/>
    <property type="match status" value="1"/>
</dbReference>
<evidence type="ECO:0000256" key="1">
    <source>
        <dbReference type="PROSITE-ProRule" id="PRU00076"/>
    </source>
</evidence>
<feature type="disulfide bond" evidence="1">
    <location>
        <begin position="55"/>
        <end position="65"/>
    </location>
</feature>
<dbReference type="Proteomes" id="UP000784294">
    <property type="component" value="Unassembled WGS sequence"/>
</dbReference>
<comment type="caution">
    <text evidence="1">Lacks conserved residue(s) required for the propagation of feature annotation.</text>
</comment>
<feature type="domain" description="EGF-like" evidence="2">
    <location>
        <begin position="51"/>
        <end position="88"/>
    </location>
</feature>
<dbReference type="Gene3D" id="2.10.25.10">
    <property type="entry name" value="Laminin"/>
    <property type="match status" value="1"/>
</dbReference>
<dbReference type="SUPFAM" id="SSF57196">
    <property type="entry name" value="EGF/Laminin"/>
    <property type="match status" value="1"/>
</dbReference>
<dbReference type="InterPro" id="IPR000742">
    <property type="entry name" value="EGF"/>
</dbReference>
<keyword evidence="1" id="KW-1015">Disulfide bond</keyword>
<feature type="disulfide bond" evidence="1">
    <location>
        <begin position="78"/>
        <end position="87"/>
    </location>
</feature>